<dbReference type="InterPro" id="IPR005482">
    <property type="entry name" value="Biotin_COase_C"/>
</dbReference>
<dbReference type="PROSITE" id="PS50979">
    <property type="entry name" value="BC"/>
    <property type="match status" value="1"/>
</dbReference>
<dbReference type="SUPFAM" id="SSF51230">
    <property type="entry name" value="Single hybrid motif"/>
    <property type="match status" value="1"/>
</dbReference>
<evidence type="ECO:0000256" key="1">
    <source>
        <dbReference type="ARBA" id="ARBA00001953"/>
    </source>
</evidence>
<dbReference type="Pfam" id="PF00289">
    <property type="entry name" value="Biotin_carb_N"/>
    <property type="match status" value="1"/>
</dbReference>
<keyword evidence="2" id="KW-0436">Ligase</keyword>
<dbReference type="Gene3D" id="3.30.470.20">
    <property type="entry name" value="ATP-grasp fold, B domain"/>
    <property type="match status" value="1"/>
</dbReference>
<dbReference type="InterPro" id="IPR050856">
    <property type="entry name" value="Biotin_carboxylase_complex"/>
</dbReference>
<dbReference type="OrthoDB" id="196847at2759"/>
<dbReference type="Pfam" id="PF02785">
    <property type="entry name" value="Biotin_carb_C"/>
    <property type="match status" value="1"/>
</dbReference>
<dbReference type="KEGG" id="dpte:113796833"/>
<dbReference type="Pfam" id="PF02786">
    <property type="entry name" value="CPSase_L_D2"/>
    <property type="match status" value="1"/>
</dbReference>
<dbReference type="InterPro" id="IPR016185">
    <property type="entry name" value="PreATP-grasp_dom_sf"/>
</dbReference>
<dbReference type="GO" id="GO:0046872">
    <property type="term" value="F:metal ion binding"/>
    <property type="evidence" value="ECO:0007669"/>
    <property type="project" value="InterPro"/>
</dbReference>
<dbReference type="FunFam" id="3.30.1490.20:FF:000003">
    <property type="entry name" value="acetyl-CoA carboxylase isoform X1"/>
    <property type="match status" value="1"/>
</dbReference>
<keyword evidence="9" id="KW-1185">Reference proteome</keyword>
<evidence type="ECO:0000256" key="6">
    <source>
        <dbReference type="PROSITE-ProRule" id="PRU00409"/>
    </source>
</evidence>
<evidence type="ECO:0000259" key="8">
    <source>
        <dbReference type="PROSITE" id="PS50979"/>
    </source>
</evidence>
<dbReference type="Proteomes" id="UP000515146">
    <property type="component" value="Unplaced"/>
</dbReference>
<dbReference type="GO" id="GO:0004485">
    <property type="term" value="F:methylcrotonoyl-CoA carboxylase activity"/>
    <property type="evidence" value="ECO:0007669"/>
    <property type="project" value="TreeGrafter"/>
</dbReference>
<dbReference type="SUPFAM" id="SSF51246">
    <property type="entry name" value="Rudiment single hybrid motif"/>
    <property type="match status" value="1"/>
</dbReference>
<dbReference type="SMART" id="SM00878">
    <property type="entry name" value="Biotin_carb_C"/>
    <property type="match status" value="1"/>
</dbReference>
<accession>A0A6P6YC52</accession>
<evidence type="ECO:0000256" key="3">
    <source>
        <dbReference type="ARBA" id="ARBA00022741"/>
    </source>
</evidence>
<dbReference type="InterPro" id="IPR011764">
    <property type="entry name" value="Biotin_carboxylation_dom"/>
</dbReference>
<reference evidence="10" key="1">
    <citation type="submission" date="2025-08" db="UniProtKB">
        <authorList>
            <consortium name="RefSeq"/>
        </authorList>
    </citation>
    <scope>IDENTIFICATION</scope>
    <source>
        <strain evidence="10">Airmid</strain>
    </source>
</reference>
<dbReference type="RefSeq" id="XP_027202922.1">
    <property type="nucleotide sequence ID" value="XM_027347121.1"/>
</dbReference>
<dbReference type="PROSITE" id="PS00188">
    <property type="entry name" value="BIOTIN"/>
    <property type="match status" value="1"/>
</dbReference>
<evidence type="ECO:0000256" key="2">
    <source>
        <dbReference type="ARBA" id="ARBA00022598"/>
    </source>
</evidence>
<dbReference type="InParanoid" id="A0A6P6YC52"/>
<dbReference type="FunCoup" id="A0A6P6YC52">
    <property type="interactions" value="1473"/>
</dbReference>
<name>A0A6P6YC52_DERPT</name>
<dbReference type="PANTHER" id="PTHR18866:SF33">
    <property type="entry name" value="METHYLCROTONOYL-COA CARBOXYLASE SUBUNIT ALPHA, MITOCHONDRIAL-RELATED"/>
    <property type="match status" value="1"/>
</dbReference>
<dbReference type="InterPro" id="IPR005479">
    <property type="entry name" value="CPAse_ATP-bd"/>
</dbReference>
<dbReference type="Gene3D" id="2.40.50.100">
    <property type="match status" value="1"/>
</dbReference>
<evidence type="ECO:0000313" key="10">
    <source>
        <dbReference type="RefSeq" id="XP_027202922.1"/>
    </source>
</evidence>
<dbReference type="SUPFAM" id="SSF56059">
    <property type="entry name" value="Glutathione synthetase ATP-binding domain-like"/>
    <property type="match status" value="1"/>
</dbReference>
<gene>
    <name evidence="10" type="primary">LOC113796833</name>
</gene>
<feature type="domain" description="Biotin carboxylation" evidence="8">
    <location>
        <begin position="54"/>
        <end position="506"/>
    </location>
</feature>
<dbReference type="InterPro" id="IPR001882">
    <property type="entry name" value="Biotin_BS"/>
</dbReference>
<dbReference type="InterPro" id="IPR011761">
    <property type="entry name" value="ATP-grasp"/>
</dbReference>
<dbReference type="FunFam" id="3.40.50.20:FF:000010">
    <property type="entry name" value="Propionyl-CoA carboxylase subunit alpha"/>
    <property type="match status" value="1"/>
</dbReference>
<dbReference type="GO" id="GO:0005739">
    <property type="term" value="C:mitochondrion"/>
    <property type="evidence" value="ECO:0007669"/>
    <property type="project" value="TreeGrafter"/>
</dbReference>
<keyword evidence="4 6" id="KW-0067">ATP-binding</keyword>
<protein>
    <submittedName>
        <fullName evidence="10">Methylcrotonoyl-CoA carboxylase subunit alpha, mitochondrial-like</fullName>
    </submittedName>
</protein>
<dbReference type="InterPro" id="IPR000089">
    <property type="entry name" value="Biotin_lipoyl"/>
</dbReference>
<dbReference type="PROSITE" id="PS00867">
    <property type="entry name" value="CPSASE_2"/>
    <property type="match status" value="1"/>
</dbReference>
<keyword evidence="3 6" id="KW-0547">Nucleotide-binding</keyword>
<dbReference type="Pfam" id="PF00364">
    <property type="entry name" value="Biotin_lipoyl"/>
    <property type="match status" value="1"/>
</dbReference>
<dbReference type="InterPro" id="IPR005481">
    <property type="entry name" value="BC-like_N"/>
</dbReference>
<feature type="domain" description="ATP-grasp" evidence="7">
    <location>
        <begin position="173"/>
        <end position="372"/>
    </location>
</feature>
<dbReference type="PANTHER" id="PTHR18866">
    <property type="entry name" value="CARBOXYLASE:PYRUVATE/ACETYL-COA/PROPIONYL-COA CARBOXYLASE"/>
    <property type="match status" value="1"/>
</dbReference>
<dbReference type="FunFam" id="3.30.470.20:FF:000028">
    <property type="entry name" value="Methylcrotonoyl-CoA carboxylase subunit alpha, mitochondrial"/>
    <property type="match status" value="1"/>
</dbReference>
<organism evidence="9 10">
    <name type="scientific">Dermatophagoides pteronyssinus</name>
    <name type="common">European house dust mite</name>
    <dbReference type="NCBI Taxonomy" id="6956"/>
    <lineage>
        <taxon>Eukaryota</taxon>
        <taxon>Metazoa</taxon>
        <taxon>Ecdysozoa</taxon>
        <taxon>Arthropoda</taxon>
        <taxon>Chelicerata</taxon>
        <taxon>Arachnida</taxon>
        <taxon>Acari</taxon>
        <taxon>Acariformes</taxon>
        <taxon>Sarcoptiformes</taxon>
        <taxon>Astigmata</taxon>
        <taxon>Psoroptidia</taxon>
        <taxon>Analgoidea</taxon>
        <taxon>Pyroglyphidae</taxon>
        <taxon>Dermatophagoidinae</taxon>
        <taxon>Dermatophagoides</taxon>
    </lineage>
</organism>
<dbReference type="GO" id="GO:0005524">
    <property type="term" value="F:ATP binding"/>
    <property type="evidence" value="ECO:0007669"/>
    <property type="project" value="UniProtKB-UniRule"/>
</dbReference>
<comment type="cofactor">
    <cofactor evidence="1">
        <name>biotin</name>
        <dbReference type="ChEBI" id="CHEBI:57586"/>
    </cofactor>
</comment>
<dbReference type="OMA" id="INPNGHA"/>
<evidence type="ECO:0000313" key="9">
    <source>
        <dbReference type="Proteomes" id="UP000515146"/>
    </source>
</evidence>
<evidence type="ECO:0000256" key="5">
    <source>
        <dbReference type="ARBA" id="ARBA00023267"/>
    </source>
</evidence>
<dbReference type="AlphaFoldDB" id="A0A6P6YC52"/>
<sequence length="780" mass="88777">MMSGIIRMRNSCPQSSFLRRPFHFVRNRIQFSTAKLNEDHYGDSHRPAISTVKNIQKLLIANRGEIACRIIRTARRLGVETVAVYSDADRRSMHVSMADEAYHIGPSPAANSYLVKEKLINIAQRSNSDAIHPGYGFLSENFEFSQLCSENNLIFVGPTADSIKSMGIKSLSKSIMIDADVPVIPGFHNDQQQRSEDLLENAKQIGFPVMIKAVRGGGGKGMRIARNEQEFLQQLDSARREAMKSFGDDIVLLERFVQRPRHVEVQIFGDKHGNCIHLFERDCSSQRRHQKVIEEAPAPHITREIREKLGAAAVKAAKAVDYHGAGTVEFIYDSRDEQFYFMEMNTRLQVEHPVTEMITGLDLVEWQLRIAGGEPLPKKQKDFIDGPIGHSFEARIYAEDPESNFAPCTGLVESLSLPKSFQPHEIRIETAVRQGDEVSVYYDPMIAKLVVWAPDRPTALRKLCQALREYHLAGMKTNIDYLLRLAMHPKFQSGDVYTDFIAEHQQDLCRPLIQDQYHRRLIQSVAVIGFLYGQKYNQQQLYRQRNSDWTSPFNHIEGPWINGSNESFSSIHEIHLNSKQGQDNNDDKMNTKLSIQCRGHQRYQLDFLDDNHKTKTSINIEAEFSKNQLSIITIDGDGNECRKTFDISLHGRRSISVYDHNFGTFTFELELPEFLQSKSENSTESSDSLIFDGENFKSPMTAVVEKVPFKSGDKIRDGDIIAILTAMKMEHIVQAKFDPNESEREVEQVFCKSGDSVQKNSIILRLKPSTKTANKNEKSN</sequence>
<evidence type="ECO:0000259" key="7">
    <source>
        <dbReference type="PROSITE" id="PS50975"/>
    </source>
</evidence>
<keyword evidence="5" id="KW-0092">Biotin</keyword>
<dbReference type="PROSITE" id="PS50975">
    <property type="entry name" value="ATP_GRASP"/>
    <property type="match status" value="1"/>
</dbReference>
<dbReference type="InterPro" id="IPR011053">
    <property type="entry name" value="Single_hybrid_motif"/>
</dbReference>
<evidence type="ECO:0000256" key="4">
    <source>
        <dbReference type="ARBA" id="ARBA00022840"/>
    </source>
</evidence>
<dbReference type="InterPro" id="IPR011054">
    <property type="entry name" value="Rudment_hybrid_motif"/>
</dbReference>
<dbReference type="CDD" id="cd06850">
    <property type="entry name" value="biotinyl_domain"/>
    <property type="match status" value="1"/>
</dbReference>
<dbReference type="SUPFAM" id="SSF52440">
    <property type="entry name" value="PreATP-grasp domain"/>
    <property type="match status" value="1"/>
</dbReference>
<proteinExistence type="predicted"/>